<accession>A0ABQ1Q594</accession>
<keyword evidence="1" id="KW-0472">Membrane</keyword>
<evidence type="ECO:0000256" key="1">
    <source>
        <dbReference type="SAM" id="Phobius"/>
    </source>
</evidence>
<protein>
    <submittedName>
        <fullName evidence="2">Uncharacterized protein</fullName>
    </submittedName>
</protein>
<dbReference type="Proteomes" id="UP000630594">
    <property type="component" value="Unassembled WGS sequence"/>
</dbReference>
<comment type="caution">
    <text evidence="2">The sequence shown here is derived from an EMBL/GenBank/DDBJ whole genome shotgun (WGS) entry which is preliminary data.</text>
</comment>
<feature type="transmembrane region" description="Helical" evidence="1">
    <location>
        <begin position="112"/>
        <end position="132"/>
    </location>
</feature>
<keyword evidence="3" id="KW-1185">Reference proteome</keyword>
<feature type="transmembrane region" description="Helical" evidence="1">
    <location>
        <begin position="74"/>
        <end position="100"/>
    </location>
</feature>
<gene>
    <name evidence="2" type="ORF">GCM10007231_11750</name>
</gene>
<keyword evidence="1" id="KW-1133">Transmembrane helix</keyword>
<dbReference type="EMBL" id="BMCK01000002">
    <property type="protein sequence ID" value="GGD14400.1"/>
    <property type="molecule type" value="Genomic_DNA"/>
</dbReference>
<evidence type="ECO:0000313" key="3">
    <source>
        <dbReference type="Proteomes" id="UP000630594"/>
    </source>
</evidence>
<reference evidence="3" key="1">
    <citation type="journal article" date="2019" name="Int. J. Syst. Evol. Microbiol.">
        <title>The Global Catalogue of Microorganisms (GCM) 10K type strain sequencing project: providing services to taxonomists for standard genome sequencing and annotation.</title>
        <authorList>
            <consortium name="The Broad Institute Genomics Platform"/>
            <consortium name="The Broad Institute Genome Sequencing Center for Infectious Disease"/>
            <person name="Wu L."/>
            <person name="Ma J."/>
        </authorList>
    </citation>
    <scope>NUCLEOTIDE SEQUENCE [LARGE SCALE GENOMIC DNA]</scope>
    <source>
        <strain evidence="3">CCM 7403</strain>
    </source>
</reference>
<dbReference type="RefSeq" id="WP_188421166.1">
    <property type="nucleotide sequence ID" value="NZ_BMCK01000002.1"/>
</dbReference>
<evidence type="ECO:0000313" key="2">
    <source>
        <dbReference type="EMBL" id="GGD14400.1"/>
    </source>
</evidence>
<keyword evidence="1" id="KW-0812">Transmembrane</keyword>
<name>A0ABQ1Q594_9ACTN</name>
<feature type="transmembrane region" description="Helical" evidence="1">
    <location>
        <begin position="45"/>
        <end position="62"/>
    </location>
</feature>
<organism evidence="2 3">
    <name type="scientific">Nocardioides daphniae</name>
    <dbReference type="NCBI Taxonomy" id="402297"/>
    <lineage>
        <taxon>Bacteria</taxon>
        <taxon>Bacillati</taxon>
        <taxon>Actinomycetota</taxon>
        <taxon>Actinomycetes</taxon>
        <taxon>Propionibacteriales</taxon>
        <taxon>Nocardioidaceae</taxon>
        <taxon>Nocardioides</taxon>
    </lineage>
</organism>
<sequence>MIRTAALTAALLTLGAWVGIAAAWILSPTRPVSPEHEIEAGGAFGIFYFLVAPYLLASLWVVPSGLTSLLRPAATWALTVTLTNSLLTCGFAVWMLVGGFEPLHRILPGLRTYALAAALTSALTFLLALASVTPHVTEDPRPPR</sequence>
<proteinExistence type="predicted"/>